<dbReference type="PANTHER" id="PTHR24351">
    <property type="entry name" value="RIBOSOMAL PROTEIN S6 KINASE"/>
    <property type="match status" value="1"/>
</dbReference>
<keyword evidence="2" id="KW-0808">Transferase</keyword>
<evidence type="ECO:0000313" key="8">
    <source>
        <dbReference type="Proteomes" id="UP000694867"/>
    </source>
</evidence>
<dbReference type="PROSITE" id="PS50011">
    <property type="entry name" value="PROTEIN_KINASE_DOM"/>
    <property type="match status" value="1"/>
</dbReference>
<reference evidence="9" key="1">
    <citation type="submission" date="2025-08" db="UniProtKB">
        <authorList>
            <consortium name="RefSeq"/>
        </authorList>
    </citation>
    <scope>IDENTIFICATION</scope>
</reference>
<evidence type="ECO:0000256" key="3">
    <source>
        <dbReference type="ARBA" id="ARBA00022741"/>
    </source>
</evidence>
<sequence length="597" mass="68832">MPHSVETEDKTSESSRDIRIESKDIRAVSKHPSVSMFQEIKALGNRRRALKKLFRSNPKTVENTIVNIETFLRDSRKVRLHRSPRHHWAMEVSCLTLFEVYLKLKKKSVTFEHVRENLENMYALVDFLDVESPSAAQYLARQLKRMMILLADLSSKLEHYAGLKATKWTMVAETLTPIIERQEHDTSLADSIPSIKDFSVSRILGAGGFGAVYKARYGSETDLRRGVFCTVKLVPRAMFEVAKHACVDKVVGSCSRHPFIARYFSTFLSSQAFVTVQEYIRGVDLSRAVKRQKGLKEEQVRLIMAQVGLALNHMHLKGFIHRDIKPSNMMVMPGCVVKLIDFDTIKIGIGCFTQKKLNTYNARTYCEFNDRESAGTLPYFPPEVIKVQYYGRALDWWAVGVTTYQCFFGKLPFRNEKDDEDLKRKIIECKYQLELNDIRPSSVLRDFITQLMTKKVSMRLCSKSFSEYLNHDFFAGISWSQIERGQVTLPCQGIDSLCQVQNSGVCSPIPPDKDFGDEYLKLSEQKESKDQIELFTYLSPGFRNVMQKHHRRQPMNEGDLEDPPEAQPKQTTRRYRFGNYLYRPKTRKSKRGTARNA</sequence>
<dbReference type="Gene3D" id="3.30.200.20">
    <property type="entry name" value="Phosphorylase Kinase, domain 1"/>
    <property type="match status" value="1"/>
</dbReference>
<name>A0AAJ6QWR7_9ACAR</name>
<dbReference type="InterPro" id="IPR011009">
    <property type="entry name" value="Kinase-like_dom_sf"/>
</dbReference>
<evidence type="ECO:0000256" key="1">
    <source>
        <dbReference type="ARBA" id="ARBA00022527"/>
    </source>
</evidence>
<keyword evidence="3" id="KW-0547">Nucleotide-binding</keyword>
<dbReference type="InterPro" id="IPR000719">
    <property type="entry name" value="Prot_kinase_dom"/>
</dbReference>
<evidence type="ECO:0000256" key="4">
    <source>
        <dbReference type="ARBA" id="ARBA00022777"/>
    </source>
</evidence>
<keyword evidence="8" id="KW-1185">Reference proteome</keyword>
<keyword evidence="5" id="KW-0067">ATP-binding</keyword>
<proteinExistence type="predicted"/>
<evidence type="ECO:0000313" key="9">
    <source>
        <dbReference type="RefSeq" id="XP_003746302.1"/>
    </source>
</evidence>
<dbReference type="InterPro" id="IPR008271">
    <property type="entry name" value="Ser/Thr_kinase_AS"/>
</dbReference>
<dbReference type="PROSITE" id="PS00108">
    <property type="entry name" value="PROTEIN_KINASE_ST"/>
    <property type="match status" value="1"/>
</dbReference>
<dbReference type="SUPFAM" id="SSF56112">
    <property type="entry name" value="Protein kinase-like (PK-like)"/>
    <property type="match status" value="1"/>
</dbReference>
<evidence type="ECO:0000256" key="2">
    <source>
        <dbReference type="ARBA" id="ARBA00022679"/>
    </source>
</evidence>
<dbReference type="Pfam" id="PF00069">
    <property type="entry name" value="Pkinase"/>
    <property type="match status" value="1"/>
</dbReference>
<evidence type="ECO:0000256" key="6">
    <source>
        <dbReference type="SAM" id="MobiDB-lite"/>
    </source>
</evidence>
<dbReference type="GeneID" id="100904526"/>
<dbReference type="RefSeq" id="XP_003746302.1">
    <property type="nucleotide sequence ID" value="XM_003746254.1"/>
</dbReference>
<accession>A0AAJ6QWR7</accession>
<dbReference type="KEGG" id="goe:100904526"/>
<gene>
    <name evidence="9" type="primary">LOC100904526</name>
</gene>
<keyword evidence="4" id="KW-0418">Kinase</keyword>
<dbReference type="AlphaFoldDB" id="A0AAJ6QWR7"/>
<dbReference type="SMART" id="SM00220">
    <property type="entry name" value="S_TKc"/>
    <property type="match status" value="1"/>
</dbReference>
<feature type="domain" description="Protein kinase" evidence="7">
    <location>
        <begin position="198"/>
        <end position="474"/>
    </location>
</feature>
<dbReference type="Proteomes" id="UP000694867">
    <property type="component" value="Unplaced"/>
</dbReference>
<feature type="compositionally biased region" description="Basic residues" evidence="6">
    <location>
        <begin position="584"/>
        <end position="597"/>
    </location>
</feature>
<protein>
    <submittedName>
        <fullName evidence="9">Microtubule-associated serine/threonine-protein kinase 2-like</fullName>
    </submittedName>
</protein>
<dbReference type="GO" id="GO:0004674">
    <property type="term" value="F:protein serine/threonine kinase activity"/>
    <property type="evidence" value="ECO:0007669"/>
    <property type="project" value="UniProtKB-KW"/>
</dbReference>
<keyword evidence="1" id="KW-0723">Serine/threonine-protein kinase</keyword>
<dbReference type="GO" id="GO:0005524">
    <property type="term" value="F:ATP binding"/>
    <property type="evidence" value="ECO:0007669"/>
    <property type="project" value="UniProtKB-KW"/>
</dbReference>
<evidence type="ECO:0000259" key="7">
    <source>
        <dbReference type="PROSITE" id="PS50011"/>
    </source>
</evidence>
<evidence type="ECO:0000256" key="5">
    <source>
        <dbReference type="ARBA" id="ARBA00022840"/>
    </source>
</evidence>
<organism evidence="8 9">
    <name type="scientific">Galendromus occidentalis</name>
    <name type="common">western predatory mite</name>
    <dbReference type="NCBI Taxonomy" id="34638"/>
    <lineage>
        <taxon>Eukaryota</taxon>
        <taxon>Metazoa</taxon>
        <taxon>Ecdysozoa</taxon>
        <taxon>Arthropoda</taxon>
        <taxon>Chelicerata</taxon>
        <taxon>Arachnida</taxon>
        <taxon>Acari</taxon>
        <taxon>Parasitiformes</taxon>
        <taxon>Mesostigmata</taxon>
        <taxon>Gamasina</taxon>
        <taxon>Phytoseioidea</taxon>
        <taxon>Phytoseiidae</taxon>
        <taxon>Typhlodrominae</taxon>
        <taxon>Galendromus</taxon>
    </lineage>
</organism>
<dbReference type="Gene3D" id="1.10.510.10">
    <property type="entry name" value="Transferase(Phosphotransferase) domain 1"/>
    <property type="match status" value="1"/>
</dbReference>
<feature type="region of interest" description="Disordered" evidence="6">
    <location>
        <begin position="547"/>
        <end position="597"/>
    </location>
</feature>